<feature type="compositionally biased region" description="Low complexity" evidence="3">
    <location>
        <begin position="233"/>
        <end position="282"/>
    </location>
</feature>
<feature type="non-terminal residue" evidence="5">
    <location>
        <position position="569"/>
    </location>
</feature>
<feature type="compositionally biased region" description="Basic and acidic residues" evidence="3">
    <location>
        <begin position="1"/>
        <end position="14"/>
    </location>
</feature>
<dbReference type="PANTHER" id="PTHR23138:SF142">
    <property type="entry name" value="RAN-BINDING PROTEIN 3B-RELATED"/>
    <property type="match status" value="1"/>
</dbReference>
<dbReference type="SUPFAM" id="SSF50729">
    <property type="entry name" value="PH domain-like"/>
    <property type="match status" value="1"/>
</dbReference>
<dbReference type="PANTHER" id="PTHR23138">
    <property type="entry name" value="RAN BINDING PROTEIN"/>
    <property type="match status" value="1"/>
</dbReference>
<accession>A0A9W8J7Q9</accession>
<feature type="compositionally biased region" description="Basic and acidic residues" evidence="3">
    <location>
        <begin position="105"/>
        <end position="116"/>
    </location>
</feature>
<evidence type="ECO:0000259" key="4">
    <source>
        <dbReference type="PROSITE" id="PS50196"/>
    </source>
</evidence>
<feature type="compositionally biased region" description="Acidic residues" evidence="3">
    <location>
        <begin position="409"/>
        <end position="422"/>
    </location>
</feature>
<evidence type="ECO:0000256" key="2">
    <source>
        <dbReference type="ARBA" id="ARBA00023242"/>
    </source>
</evidence>
<dbReference type="InterPro" id="IPR011993">
    <property type="entry name" value="PH-like_dom_sf"/>
</dbReference>
<dbReference type="InterPro" id="IPR045255">
    <property type="entry name" value="RanBP1-like"/>
</dbReference>
<keyword evidence="2" id="KW-0539">Nucleus</keyword>
<evidence type="ECO:0000313" key="5">
    <source>
        <dbReference type="EMBL" id="KAJ2929687.1"/>
    </source>
</evidence>
<keyword evidence="6" id="KW-1185">Reference proteome</keyword>
<feature type="region of interest" description="Disordered" evidence="3">
    <location>
        <begin position="1"/>
        <end position="212"/>
    </location>
</feature>
<feature type="compositionally biased region" description="Polar residues" evidence="3">
    <location>
        <begin position="333"/>
        <end position="342"/>
    </location>
</feature>
<dbReference type="SMART" id="SM00160">
    <property type="entry name" value="RanBD"/>
    <property type="match status" value="1"/>
</dbReference>
<sequence length="569" mass="60589">MVSPRAEMRIKNDSDRDEEMAEDEKQTLLKSRHLHHHQEEDHHPNPNDVAGANGEHGDANDDIVTDHEQDHDPIHVDKSQEESQATRPNTPDHTRVSPALPNIVHDQEALASDKEGAIPTAPVSREPTGAEHLAVSSELPGRSDSDAGAEKGLKRKYLERGTSQGPPETSKADDGAVNEGDAVEDSQASPPPETQPVTERTSPPSPKIPKLSGFMAYASTSSPFASVKGNVFASSSKASSASSTPSTSSAPKLGESSSLSSSPPKRSGFEAFASAASPFASVSRDKTPAFERGPNNPPLPSKRSGFEAFSASASGGSASPSRLGRAKSPAPRRNNSFNSNPFASYVSGGAQAFGASHASKRARAESPAMFGGRVGSPAFGSAGSATAVFGSSSSFTKGTSGSGVFGGNDNEDSAAEEEDEEGTSFGDRLRNEKGNEDEEEEDNAHKMNLEEQEVITGEEDEQTIMQVRGKLFTLDGNNWKERGTGILRLNVRAEDGANPRLVMRKDAVYTLLLNVTLFPGMRCTTAQDPRYVRFSVIEDKKTTHYNLRVANAKIASEFLEEVNSLIPSA</sequence>
<feature type="domain" description="RanBD1" evidence="4">
    <location>
        <begin position="449"/>
        <end position="522"/>
    </location>
</feature>
<evidence type="ECO:0000313" key="6">
    <source>
        <dbReference type="Proteomes" id="UP001140091"/>
    </source>
</evidence>
<dbReference type="InterPro" id="IPR000156">
    <property type="entry name" value="Ran_bind_dom"/>
</dbReference>
<feature type="compositionally biased region" description="Low complexity" evidence="3">
    <location>
        <begin position="306"/>
        <end position="323"/>
    </location>
</feature>
<dbReference type="AlphaFoldDB" id="A0A9W8J7Q9"/>
<evidence type="ECO:0000256" key="1">
    <source>
        <dbReference type="ARBA" id="ARBA00004123"/>
    </source>
</evidence>
<dbReference type="GO" id="GO:0005634">
    <property type="term" value="C:nucleus"/>
    <property type="evidence" value="ECO:0007669"/>
    <property type="project" value="UniProtKB-SubCell"/>
</dbReference>
<gene>
    <name evidence="5" type="ORF">H1R20_g7427</name>
</gene>
<feature type="compositionally biased region" description="Basic and acidic residues" evidence="3">
    <location>
        <begin position="141"/>
        <end position="159"/>
    </location>
</feature>
<dbReference type="Gene3D" id="2.30.29.30">
    <property type="entry name" value="Pleckstrin-homology domain (PH domain)/Phosphotyrosine-binding domain (PTB)"/>
    <property type="match status" value="1"/>
</dbReference>
<organism evidence="5 6">
    <name type="scientific">Candolleomyces eurysporus</name>
    <dbReference type="NCBI Taxonomy" id="2828524"/>
    <lineage>
        <taxon>Eukaryota</taxon>
        <taxon>Fungi</taxon>
        <taxon>Dikarya</taxon>
        <taxon>Basidiomycota</taxon>
        <taxon>Agaricomycotina</taxon>
        <taxon>Agaricomycetes</taxon>
        <taxon>Agaricomycetidae</taxon>
        <taxon>Agaricales</taxon>
        <taxon>Agaricineae</taxon>
        <taxon>Psathyrellaceae</taxon>
        <taxon>Candolleomyces</taxon>
    </lineage>
</organism>
<feature type="region of interest" description="Disordered" evidence="3">
    <location>
        <begin position="232"/>
        <end position="343"/>
    </location>
</feature>
<comment type="subcellular location">
    <subcellularLocation>
        <location evidence="1">Nucleus</location>
    </subcellularLocation>
</comment>
<dbReference type="PROSITE" id="PS50196">
    <property type="entry name" value="RANBD1"/>
    <property type="match status" value="1"/>
</dbReference>
<dbReference type="Proteomes" id="UP001140091">
    <property type="component" value="Unassembled WGS sequence"/>
</dbReference>
<dbReference type="OrthoDB" id="185618at2759"/>
<comment type="caution">
    <text evidence="5">The sequence shown here is derived from an EMBL/GenBank/DDBJ whole genome shotgun (WGS) entry which is preliminary data.</text>
</comment>
<name>A0A9W8J7Q9_9AGAR</name>
<feature type="region of interest" description="Disordered" evidence="3">
    <location>
        <begin position="392"/>
        <end position="450"/>
    </location>
</feature>
<proteinExistence type="predicted"/>
<reference evidence="5" key="1">
    <citation type="submission" date="2022-06" db="EMBL/GenBank/DDBJ databases">
        <title>Genome Sequence of Candolleomyces eurysporus.</title>
        <authorList>
            <person name="Buettner E."/>
        </authorList>
    </citation>
    <scope>NUCLEOTIDE SEQUENCE</scope>
    <source>
        <strain evidence="5">VTCC 930004</strain>
    </source>
</reference>
<dbReference type="Pfam" id="PF00638">
    <property type="entry name" value="Ran_BP1"/>
    <property type="match status" value="1"/>
</dbReference>
<evidence type="ECO:0000256" key="3">
    <source>
        <dbReference type="SAM" id="MobiDB-lite"/>
    </source>
</evidence>
<dbReference type="EMBL" id="JANBPK010000862">
    <property type="protein sequence ID" value="KAJ2929687.1"/>
    <property type="molecule type" value="Genomic_DNA"/>
</dbReference>
<feature type="compositionally biased region" description="Basic and acidic residues" evidence="3">
    <location>
        <begin position="55"/>
        <end position="81"/>
    </location>
</feature>
<protein>
    <recommendedName>
        <fullName evidence="4">RanBD1 domain-containing protein</fullName>
    </recommendedName>
</protein>